<evidence type="ECO:0000259" key="4">
    <source>
        <dbReference type="SMART" id="SM00861"/>
    </source>
</evidence>
<sequence>MSADVRTAAVSAEAAPTVRTMTLAKAINAGMRDGLAADPKALLMGEDIGALGGVYRVTEGLAAEFGPDRVMDTPLAESGIIGTAIGLALRGYRPVCEIQFDGFVFPAFNQITTQLAKMHSRSDGALSAPVVIRIPYGGGIGSIEHHSESPEALFAHTAGVRIITPSSPQDGYWMIRQAMTGSDPVIFFEPKRRYWLKGEVDTSAPASDPWTAQVLRSGTDATIAAYGPLVPVALAAANAAAEDGRSVEVVDLRSISPIDFDTLTDSVRRTGRLIIAHEAPTFGGIGGEIAARITERAFLSLEAPVLRVGGFHMPYPVAKVEDSYLPDLDKLLDALDRSFAY</sequence>
<dbReference type="InterPro" id="IPR033248">
    <property type="entry name" value="Transketolase_C"/>
</dbReference>
<dbReference type="SUPFAM" id="SSF52922">
    <property type="entry name" value="TK C-terminal domain-like"/>
    <property type="match status" value="1"/>
</dbReference>
<dbReference type="Pfam" id="PF02780">
    <property type="entry name" value="Transketolase_C"/>
    <property type="match status" value="1"/>
</dbReference>
<dbReference type="Gene3D" id="3.40.50.920">
    <property type="match status" value="1"/>
</dbReference>
<comment type="cofactor">
    <cofactor evidence="1">
        <name>thiamine diphosphate</name>
        <dbReference type="ChEBI" id="CHEBI:58937"/>
    </cofactor>
</comment>
<dbReference type="InterPro" id="IPR005475">
    <property type="entry name" value="Transketolase-like_Pyr-bd"/>
</dbReference>
<protein>
    <recommendedName>
        <fullName evidence="2">3-methyl-2-oxobutanoate dehydrogenase (2-methylpropanoyl-transferring)</fullName>
        <ecNumber evidence="2">1.2.4.4</ecNumber>
    </recommendedName>
</protein>
<name>A0A078MJ14_9MICC</name>
<organism evidence="5">
    <name type="scientific">Arthrobacter saudimassiliensis</name>
    <dbReference type="NCBI Taxonomy" id="1461584"/>
    <lineage>
        <taxon>Bacteria</taxon>
        <taxon>Bacillati</taxon>
        <taxon>Actinomycetota</taxon>
        <taxon>Actinomycetes</taxon>
        <taxon>Micrococcales</taxon>
        <taxon>Micrococcaceae</taxon>
        <taxon>Arthrobacter</taxon>
    </lineage>
</organism>
<dbReference type="FunFam" id="3.40.50.970:FF:000001">
    <property type="entry name" value="Pyruvate dehydrogenase E1 beta subunit"/>
    <property type="match status" value="1"/>
</dbReference>
<dbReference type="Gene3D" id="3.40.50.970">
    <property type="match status" value="1"/>
</dbReference>
<dbReference type="GO" id="GO:0000287">
    <property type="term" value="F:magnesium ion binding"/>
    <property type="evidence" value="ECO:0007669"/>
    <property type="project" value="UniProtKB-ARBA"/>
</dbReference>
<dbReference type="GO" id="GO:0009083">
    <property type="term" value="P:branched-chain amino acid catabolic process"/>
    <property type="evidence" value="ECO:0007669"/>
    <property type="project" value="TreeGrafter"/>
</dbReference>
<proteinExistence type="predicted"/>
<dbReference type="SUPFAM" id="SSF52518">
    <property type="entry name" value="Thiamin diphosphate-binding fold (THDP-binding)"/>
    <property type="match status" value="1"/>
</dbReference>
<dbReference type="PANTHER" id="PTHR42980:SF1">
    <property type="entry name" value="2-OXOISOVALERATE DEHYDROGENASE SUBUNIT BETA, MITOCHONDRIAL"/>
    <property type="match status" value="1"/>
</dbReference>
<evidence type="ECO:0000256" key="1">
    <source>
        <dbReference type="ARBA" id="ARBA00001964"/>
    </source>
</evidence>
<dbReference type="AlphaFoldDB" id="A0A078MJ14"/>
<dbReference type="FunFam" id="3.40.50.920:FF:000001">
    <property type="entry name" value="Pyruvate dehydrogenase E1 beta subunit"/>
    <property type="match status" value="1"/>
</dbReference>
<feature type="domain" description="Transketolase-like pyrimidine-binding" evidence="4">
    <location>
        <begin position="21"/>
        <end position="196"/>
    </location>
</feature>
<evidence type="ECO:0000313" key="5">
    <source>
        <dbReference type="EMBL" id="CEA07378.1"/>
    </source>
</evidence>
<dbReference type="GO" id="GO:0007584">
    <property type="term" value="P:response to nutrient"/>
    <property type="evidence" value="ECO:0007669"/>
    <property type="project" value="TreeGrafter"/>
</dbReference>
<dbReference type="GO" id="GO:0003863">
    <property type="term" value="F:branched-chain 2-oxo acid dehydrogenase activity"/>
    <property type="evidence" value="ECO:0007669"/>
    <property type="project" value="UniProtKB-EC"/>
</dbReference>
<evidence type="ECO:0000256" key="2">
    <source>
        <dbReference type="ARBA" id="ARBA00012277"/>
    </source>
</evidence>
<dbReference type="CDD" id="cd07036">
    <property type="entry name" value="TPP_PYR_E1-PDHc-beta_like"/>
    <property type="match status" value="1"/>
</dbReference>
<dbReference type="SMART" id="SM00861">
    <property type="entry name" value="Transket_pyr"/>
    <property type="match status" value="1"/>
</dbReference>
<reference evidence="5" key="1">
    <citation type="submission" date="2014-07" db="EMBL/GenBank/DDBJ databases">
        <authorList>
            <person name="Urmite Genomes Urmite Genomes"/>
        </authorList>
    </citation>
    <scope>NUCLEOTIDE SEQUENCE</scope>
    <source>
        <strain evidence="5">11W110_air</strain>
    </source>
</reference>
<keyword evidence="3" id="KW-0560">Oxidoreductase</keyword>
<dbReference type="EC" id="1.2.4.4" evidence="2"/>
<dbReference type="InterPro" id="IPR009014">
    <property type="entry name" value="Transketo_C/PFOR_II"/>
</dbReference>
<dbReference type="Pfam" id="PF02779">
    <property type="entry name" value="Transket_pyr"/>
    <property type="match status" value="1"/>
</dbReference>
<gene>
    <name evidence="5" type="primary">bkdB_1</name>
    <name evidence="5" type="ORF">BN1051_00691</name>
</gene>
<dbReference type="PATRIC" id="fig|1461584.3.peg.680"/>
<evidence type="ECO:0000256" key="3">
    <source>
        <dbReference type="ARBA" id="ARBA00023002"/>
    </source>
</evidence>
<dbReference type="InterPro" id="IPR029061">
    <property type="entry name" value="THDP-binding"/>
</dbReference>
<dbReference type="EMBL" id="LN483070">
    <property type="protein sequence ID" value="CEA07378.1"/>
    <property type="molecule type" value="Genomic_DNA"/>
</dbReference>
<accession>A0A078MJ14</accession>
<dbReference type="PANTHER" id="PTHR42980">
    <property type="entry name" value="2-OXOISOVALERATE DEHYDROGENASE SUBUNIT BETA-RELATED"/>
    <property type="match status" value="1"/>
</dbReference>